<dbReference type="Proteomes" id="UP000288805">
    <property type="component" value="Unassembled WGS sequence"/>
</dbReference>
<dbReference type="InterPro" id="IPR050951">
    <property type="entry name" value="Retrovirus_Pol_polyprotein"/>
</dbReference>
<dbReference type="EMBL" id="QGNW01000726">
    <property type="protein sequence ID" value="RVW64062.1"/>
    <property type="molecule type" value="Genomic_DNA"/>
</dbReference>
<evidence type="ECO:0000259" key="1">
    <source>
        <dbReference type="Pfam" id="PF17921"/>
    </source>
</evidence>
<feature type="domain" description="Integrase zinc-binding" evidence="1">
    <location>
        <begin position="104"/>
        <end position="161"/>
    </location>
</feature>
<protein>
    <submittedName>
        <fullName evidence="2">Transposon Tf2-2 polyprotein</fullName>
    </submittedName>
</protein>
<dbReference type="AlphaFoldDB" id="A0A438FVS5"/>
<evidence type="ECO:0000313" key="3">
    <source>
        <dbReference type="Proteomes" id="UP000288805"/>
    </source>
</evidence>
<organism evidence="2 3">
    <name type="scientific">Vitis vinifera</name>
    <name type="common">Grape</name>
    <dbReference type="NCBI Taxonomy" id="29760"/>
    <lineage>
        <taxon>Eukaryota</taxon>
        <taxon>Viridiplantae</taxon>
        <taxon>Streptophyta</taxon>
        <taxon>Embryophyta</taxon>
        <taxon>Tracheophyta</taxon>
        <taxon>Spermatophyta</taxon>
        <taxon>Magnoliopsida</taxon>
        <taxon>eudicotyledons</taxon>
        <taxon>Gunneridae</taxon>
        <taxon>Pentapetalae</taxon>
        <taxon>rosids</taxon>
        <taxon>Vitales</taxon>
        <taxon>Vitaceae</taxon>
        <taxon>Viteae</taxon>
        <taxon>Vitis</taxon>
    </lineage>
</organism>
<dbReference type="PANTHER" id="PTHR37984">
    <property type="entry name" value="PROTEIN CBG26694"/>
    <property type="match status" value="1"/>
</dbReference>
<accession>A0A438FVS5</accession>
<dbReference type="Pfam" id="PF17921">
    <property type="entry name" value="Integrase_H2C2"/>
    <property type="match status" value="1"/>
</dbReference>
<dbReference type="FunFam" id="1.10.340.70:FF:000001">
    <property type="entry name" value="Retrovirus-related Pol polyprotein from transposon gypsy-like Protein"/>
    <property type="match status" value="1"/>
</dbReference>
<comment type="caution">
    <text evidence="2">The sequence shown here is derived from an EMBL/GenBank/DDBJ whole genome shotgun (WGS) entry which is preliminary data.</text>
</comment>
<name>A0A438FVS5_VITVI</name>
<dbReference type="InterPro" id="IPR041588">
    <property type="entry name" value="Integrase_H2C2"/>
</dbReference>
<dbReference type="Gene3D" id="1.10.340.70">
    <property type="match status" value="1"/>
</dbReference>
<reference evidence="2 3" key="1">
    <citation type="journal article" date="2018" name="PLoS Genet.">
        <title>Population sequencing reveals clonal diversity and ancestral inbreeding in the grapevine cultivar Chardonnay.</title>
        <authorList>
            <person name="Roach M.J."/>
            <person name="Johnson D.L."/>
            <person name="Bohlmann J."/>
            <person name="van Vuuren H.J."/>
            <person name="Jones S.J."/>
            <person name="Pretorius I.S."/>
            <person name="Schmidt S.A."/>
            <person name="Borneman A.R."/>
        </authorList>
    </citation>
    <scope>NUCLEOTIDE SEQUENCE [LARGE SCALE GENOMIC DNA]</scope>
    <source>
        <strain evidence="3">cv. Chardonnay</strain>
        <tissue evidence="2">Leaf</tissue>
    </source>
</reference>
<dbReference type="PANTHER" id="PTHR37984:SF5">
    <property type="entry name" value="PROTEIN NYNRIN-LIKE"/>
    <property type="match status" value="1"/>
</dbReference>
<gene>
    <name evidence="2" type="primary">Tf2-2_112</name>
    <name evidence="2" type="ORF">CK203_051070</name>
</gene>
<sequence>MEQRIVTSEQQKWVSKLLGYDYEITYKPGRENFATNALSRVIGGPSLNTLFVPQTSLWNAIKKEANEHPYMVRISKLATANPRAPYKWQNGLVCYKNCVVIPPNSQIVNQLLQEFHDSPYEGHSGVLRTYKRLTQQFYWSSMHKAIQQYVTSCTVCQKNKTETLSPTGLLQPLPIPCQVWDYITMDFIEGLPPSNGKSTILW</sequence>
<proteinExistence type="predicted"/>
<evidence type="ECO:0000313" key="2">
    <source>
        <dbReference type="EMBL" id="RVW64062.1"/>
    </source>
</evidence>